<organism evidence="1 2">
    <name type="scientific">Floricoccus penangensis</name>
    <dbReference type="NCBI Taxonomy" id="1859475"/>
    <lineage>
        <taxon>Bacteria</taxon>
        <taxon>Bacillati</taxon>
        <taxon>Bacillota</taxon>
        <taxon>Bacilli</taxon>
        <taxon>Lactobacillales</taxon>
        <taxon>Streptococcaceae</taxon>
        <taxon>Floricoccus</taxon>
    </lineage>
</organism>
<dbReference type="EMBL" id="MKIQ01000029">
    <property type="protein sequence ID" value="OFI46005.1"/>
    <property type="molecule type" value="Genomic_DNA"/>
</dbReference>
<protein>
    <submittedName>
        <fullName evidence="1">Glycosyltransferase</fullName>
    </submittedName>
</protein>
<keyword evidence="2" id="KW-1185">Reference proteome</keyword>
<comment type="caution">
    <text evidence="1">The sequence shown here is derived from an EMBL/GenBank/DDBJ whole genome shotgun (WGS) entry which is preliminary data.</text>
</comment>
<dbReference type="OrthoDB" id="2237258at2"/>
<proteinExistence type="predicted"/>
<evidence type="ECO:0000313" key="2">
    <source>
        <dbReference type="Proteomes" id="UP000177273"/>
    </source>
</evidence>
<dbReference type="PROSITE" id="PS51257">
    <property type="entry name" value="PROKAR_LIPOPROTEIN"/>
    <property type="match status" value="1"/>
</dbReference>
<reference evidence="2" key="1">
    <citation type="submission" date="2016-09" db="EMBL/GenBank/DDBJ databases">
        <title>Draft genome sequence of a novel species of the family Streptococcaceae isolated from flowers.</title>
        <authorList>
            <person name="Chuah L.-O."/>
            <person name="Yap K.-P."/>
            <person name="Thong K.L."/>
            <person name="Liong M.T."/>
            <person name="Ahmad R."/>
            <person name="Rusul G."/>
        </authorList>
    </citation>
    <scope>NUCLEOTIDE SEQUENCE [LARGE SCALE GENOMIC DNA]</scope>
    <source>
        <strain evidence="2">HibF3</strain>
    </source>
</reference>
<evidence type="ECO:0000313" key="1">
    <source>
        <dbReference type="EMBL" id="OFI46005.1"/>
    </source>
</evidence>
<sequence>MKIIKKSTQCLLLIIFVIILTGCKGSKDIQGNWKAQNNDGKNVTIQISDTDITVDGNKLEYKQNAVGNKNGLKYKGIMVDDIQYVIVFPEKDKNIAYMMKPESSDNYLYGTLIFAMNKNDYPSYKDYADRYIK</sequence>
<accession>A0A9Q5JET0</accession>
<dbReference type="Proteomes" id="UP000177273">
    <property type="component" value="Unassembled WGS sequence"/>
</dbReference>
<dbReference type="AlphaFoldDB" id="A0A9Q5JET0"/>
<name>A0A9Q5JET0_9LACT</name>
<gene>
    <name evidence="1" type="ORF">BG262_05840</name>
</gene>